<accession>A0A4Z1EAJ0</accession>
<dbReference type="AlphaFoldDB" id="A0A4Z1EAJ0"/>
<protein>
    <submittedName>
        <fullName evidence="2">Uncharacterized protein</fullName>
    </submittedName>
</protein>
<reference evidence="2 3" key="1">
    <citation type="submission" date="2017-12" db="EMBL/GenBank/DDBJ databases">
        <title>Comparative genomics of Botrytis spp.</title>
        <authorList>
            <person name="Valero-Jimenez C.A."/>
            <person name="Tapia P."/>
            <person name="Veloso J."/>
            <person name="Silva-Moreno E."/>
            <person name="Staats M."/>
            <person name="Valdes J.H."/>
            <person name="Van Kan J.A.L."/>
        </authorList>
    </citation>
    <scope>NUCLEOTIDE SEQUENCE [LARGE SCALE GENOMIC DNA]</scope>
    <source>
        <strain evidence="2 3">Bt9001</strain>
    </source>
</reference>
<proteinExistence type="predicted"/>
<evidence type="ECO:0000313" key="2">
    <source>
        <dbReference type="EMBL" id="TGO08219.1"/>
    </source>
</evidence>
<keyword evidence="3" id="KW-1185">Reference proteome</keyword>
<dbReference type="EMBL" id="PQXH01000220">
    <property type="protein sequence ID" value="TGO08219.1"/>
    <property type="molecule type" value="Genomic_DNA"/>
</dbReference>
<comment type="caution">
    <text evidence="2">The sequence shown here is derived from an EMBL/GenBank/DDBJ whole genome shotgun (WGS) entry which is preliminary data.</text>
</comment>
<gene>
    <name evidence="2" type="ORF">BTUL_0220g00090</name>
</gene>
<evidence type="ECO:0000256" key="1">
    <source>
        <dbReference type="SAM" id="MobiDB-lite"/>
    </source>
</evidence>
<name>A0A4Z1EAJ0_9HELO</name>
<organism evidence="2 3">
    <name type="scientific">Botrytis tulipae</name>
    <dbReference type="NCBI Taxonomy" id="87230"/>
    <lineage>
        <taxon>Eukaryota</taxon>
        <taxon>Fungi</taxon>
        <taxon>Dikarya</taxon>
        <taxon>Ascomycota</taxon>
        <taxon>Pezizomycotina</taxon>
        <taxon>Leotiomycetes</taxon>
        <taxon>Helotiales</taxon>
        <taxon>Sclerotiniaceae</taxon>
        <taxon>Botrytis</taxon>
    </lineage>
</organism>
<sequence length="332" mass="37296">MARPHASNMAVEASESSGPNQQLSSGFLSKLCFDIRRSVYEQLVVDLGLILHIAVTDVRPGRQNPKHFKQVLLPCIAGPEGHVGLEHWGGWESAHTKCIDPFSRGVGGSSDQTGIVRALQFSHIRFLRISHEIEHPVYTCSHFEPKDSPAPKKQQEMDQELARWQAKHLVHICDGLSRVKGSKDLHITFYDVTGRRLETSLLYPLVWIKDLENFKVELPRALGHTVGPYCKSAMLPFIIRRPSLEEEHEPEAIYDMRKFKLLMFNCGCGIMSEVQASLIFLAVDVLAKIMFRNGRLHIWEMGHGAITFQSGNLRRSKAPSAPTPPDESSGLM</sequence>
<dbReference type="OrthoDB" id="3507900at2759"/>
<dbReference type="Proteomes" id="UP000297777">
    <property type="component" value="Unassembled WGS sequence"/>
</dbReference>
<evidence type="ECO:0000313" key="3">
    <source>
        <dbReference type="Proteomes" id="UP000297777"/>
    </source>
</evidence>
<feature type="region of interest" description="Disordered" evidence="1">
    <location>
        <begin position="313"/>
        <end position="332"/>
    </location>
</feature>
<feature type="region of interest" description="Disordered" evidence="1">
    <location>
        <begin position="1"/>
        <end position="22"/>
    </location>
</feature>